<protein>
    <submittedName>
        <fullName evidence="2">DNA-binding transcriptional regulator, XRE-family HTH domain</fullName>
    </submittedName>
</protein>
<name>A0A1H0PX86_9CLOT</name>
<evidence type="ECO:0000313" key="2">
    <source>
        <dbReference type="EMBL" id="SDP09693.1"/>
    </source>
</evidence>
<keyword evidence="2" id="KW-0238">DNA-binding</keyword>
<dbReference type="SUPFAM" id="SSF47413">
    <property type="entry name" value="lambda repressor-like DNA-binding domains"/>
    <property type="match status" value="1"/>
</dbReference>
<dbReference type="Gene3D" id="1.10.260.40">
    <property type="entry name" value="lambda repressor-like DNA-binding domains"/>
    <property type="match status" value="1"/>
</dbReference>
<dbReference type="SMART" id="SM00530">
    <property type="entry name" value="HTH_XRE"/>
    <property type="match status" value="1"/>
</dbReference>
<dbReference type="Pfam" id="PF01381">
    <property type="entry name" value="HTH_3"/>
    <property type="match status" value="1"/>
</dbReference>
<dbReference type="AlphaFoldDB" id="A0A1H0PX86"/>
<accession>A0A1H0PX86</accession>
<reference evidence="2 3" key="1">
    <citation type="submission" date="2016-10" db="EMBL/GenBank/DDBJ databases">
        <authorList>
            <person name="de Groot N.N."/>
        </authorList>
    </citation>
    <scope>NUCLEOTIDE SEQUENCE [LARGE SCALE GENOMIC DNA]</scope>
    <source>
        <strain evidence="2 3">DSM 12272</strain>
    </source>
</reference>
<keyword evidence="3" id="KW-1185">Reference proteome</keyword>
<dbReference type="RefSeq" id="WP_089966770.1">
    <property type="nucleotide sequence ID" value="NZ_FNJM01000002.1"/>
</dbReference>
<dbReference type="InterPro" id="IPR001387">
    <property type="entry name" value="Cro/C1-type_HTH"/>
</dbReference>
<evidence type="ECO:0000259" key="1">
    <source>
        <dbReference type="PROSITE" id="PS50943"/>
    </source>
</evidence>
<proteinExistence type="predicted"/>
<sequence>MTRNEFIKKVDEKVKLIRIEKGYTQNKMAEILGISKKTLIQVEKERCSLGWAVAIAVCVIFKDSEILELTFGGDIEDIIRSLAFENDDTKYTPTLGGKIWWKDIQAKNCYTIQQNVISNHYRILDSNNRRVSYSFELEYIKKIFNELSD</sequence>
<dbReference type="PROSITE" id="PS50943">
    <property type="entry name" value="HTH_CROC1"/>
    <property type="match status" value="1"/>
</dbReference>
<organism evidence="2 3">
    <name type="scientific">Clostridium gasigenes</name>
    <dbReference type="NCBI Taxonomy" id="94869"/>
    <lineage>
        <taxon>Bacteria</taxon>
        <taxon>Bacillati</taxon>
        <taxon>Bacillota</taxon>
        <taxon>Clostridia</taxon>
        <taxon>Eubacteriales</taxon>
        <taxon>Clostridiaceae</taxon>
        <taxon>Clostridium</taxon>
    </lineage>
</organism>
<dbReference type="STRING" id="94869.SAMN04488529_102110"/>
<dbReference type="GO" id="GO:0003677">
    <property type="term" value="F:DNA binding"/>
    <property type="evidence" value="ECO:0007669"/>
    <property type="project" value="UniProtKB-KW"/>
</dbReference>
<dbReference type="OrthoDB" id="1796720at2"/>
<feature type="domain" description="HTH cro/C1-type" evidence="1">
    <location>
        <begin position="14"/>
        <end position="67"/>
    </location>
</feature>
<dbReference type="Proteomes" id="UP000198597">
    <property type="component" value="Unassembled WGS sequence"/>
</dbReference>
<dbReference type="InterPro" id="IPR010982">
    <property type="entry name" value="Lambda_DNA-bd_dom_sf"/>
</dbReference>
<gene>
    <name evidence="2" type="ORF">SAMN04488529_102110</name>
</gene>
<evidence type="ECO:0000313" key="3">
    <source>
        <dbReference type="Proteomes" id="UP000198597"/>
    </source>
</evidence>
<dbReference type="CDD" id="cd00093">
    <property type="entry name" value="HTH_XRE"/>
    <property type="match status" value="1"/>
</dbReference>
<dbReference type="EMBL" id="FNJM01000002">
    <property type="protein sequence ID" value="SDP09693.1"/>
    <property type="molecule type" value="Genomic_DNA"/>
</dbReference>